<proteinExistence type="predicted"/>
<dbReference type="EMBL" id="BMAV01007432">
    <property type="protein sequence ID" value="GFY50372.1"/>
    <property type="molecule type" value="Genomic_DNA"/>
</dbReference>
<sequence length="109" mass="12122">MIPQNEIHSVENVVSDDDEDDETEDLNDVAYQAEANVSQLFGLSSTLRQQDLSRCVGRSSKKEKCIKIHTTREVRKYLPSLSTRVLQPLCTLKALSGTYVLSQPIGGIV</sequence>
<name>A0A8X7C1G8_9ARAC</name>
<protein>
    <submittedName>
        <fullName evidence="2">Uncharacterized protein</fullName>
    </submittedName>
</protein>
<gene>
    <name evidence="2" type="ORF">TNIN_299981</name>
</gene>
<dbReference type="AlphaFoldDB" id="A0A8X7C1G8"/>
<feature type="compositionally biased region" description="Acidic residues" evidence="1">
    <location>
        <begin position="14"/>
        <end position="24"/>
    </location>
</feature>
<evidence type="ECO:0000313" key="3">
    <source>
        <dbReference type="Proteomes" id="UP000886998"/>
    </source>
</evidence>
<organism evidence="2 3">
    <name type="scientific">Trichonephila inaurata madagascariensis</name>
    <dbReference type="NCBI Taxonomy" id="2747483"/>
    <lineage>
        <taxon>Eukaryota</taxon>
        <taxon>Metazoa</taxon>
        <taxon>Ecdysozoa</taxon>
        <taxon>Arthropoda</taxon>
        <taxon>Chelicerata</taxon>
        <taxon>Arachnida</taxon>
        <taxon>Araneae</taxon>
        <taxon>Araneomorphae</taxon>
        <taxon>Entelegynae</taxon>
        <taxon>Araneoidea</taxon>
        <taxon>Nephilidae</taxon>
        <taxon>Trichonephila</taxon>
        <taxon>Trichonephila inaurata</taxon>
    </lineage>
</organism>
<dbReference type="Proteomes" id="UP000886998">
    <property type="component" value="Unassembled WGS sequence"/>
</dbReference>
<evidence type="ECO:0000313" key="2">
    <source>
        <dbReference type="EMBL" id="GFY50372.1"/>
    </source>
</evidence>
<feature type="region of interest" description="Disordered" evidence="1">
    <location>
        <begin position="1"/>
        <end position="24"/>
    </location>
</feature>
<comment type="caution">
    <text evidence="2">The sequence shown here is derived from an EMBL/GenBank/DDBJ whole genome shotgun (WGS) entry which is preliminary data.</text>
</comment>
<evidence type="ECO:0000256" key="1">
    <source>
        <dbReference type="SAM" id="MobiDB-lite"/>
    </source>
</evidence>
<keyword evidence="3" id="KW-1185">Reference proteome</keyword>
<reference evidence="2" key="1">
    <citation type="submission" date="2020-08" db="EMBL/GenBank/DDBJ databases">
        <title>Multicomponent nature underlies the extraordinary mechanical properties of spider dragline silk.</title>
        <authorList>
            <person name="Kono N."/>
            <person name="Nakamura H."/>
            <person name="Mori M."/>
            <person name="Yoshida Y."/>
            <person name="Ohtoshi R."/>
            <person name="Malay A.D."/>
            <person name="Moran D.A.P."/>
            <person name="Tomita M."/>
            <person name="Numata K."/>
            <person name="Arakawa K."/>
        </authorList>
    </citation>
    <scope>NUCLEOTIDE SEQUENCE</scope>
</reference>
<accession>A0A8X7C1G8</accession>